<proteinExistence type="predicted"/>
<feature type="transmembrane region" description="Helical" evidence="1">
    <location>
        <begin position="188"/>
        <end position="211"/>
    </location>
</feature>
<dbReference type="InterPro" id="IPR025333">
    <property type="entry name" value="DUF4239"/>
</dbReference>
<dbReference type="Pfam" id="PF14023">
    <property type="entry name" value="Bestrophin-like"/>
    <property type="match status" value="1"/>
</dbReference>
<evidence type="ECO:0000313" key="3">
    <source>
        <dbReference type="Proteomes" id="UP001379533"/>
    </source>
</evidence>
<reference evidence="2 3" key="1">
    <citation type="submission" date="2021-12" db="EMBL/GenBank/DDBJ databases">
        <title>Discovery of the Pendulisporaceae a myxobacterial family with distinct sporulation behavior and unique specialized metabolism.</title>
        <authorList>
            <person name="Garcia R."/>
            <person name="Popoff A."/>
            <person name="Bader C.D."/>
            <person name="Loehr J."/>
            <person name="Walesch S."/>
            <person name="Walt C."/>
            <person name="Boldt J."/>
            <person name="Bunk B."/>
            <person name="Haeckl F.J.F.P.J."/>
            <person name="Gunesch A.P."/>
            <person name="Birkelbach J."/>
            <person name="Nuebel U."/>
            <person name="Pietschmann T."/>
            <person name="Bach T."/>
            <person name="Mueller R."/>
        </authorList>
    </citation>
    <scope>NUCLEOTIDE SEQUENCE [LARGE SCALE GENOMIC DNA]</scope>
    <source>
        <strain evidence="2 3">MSr12523</strain>
    </source>
</reference>
<accession>A0ABZ2KB66</accession>
<keyword evidence="3" id="KW-1185">Reference proteome</keyword>
<dbReference type="EMBL" id="CP089982">
    <property type="protein sequence ID" value="WXA95910.1"/>
    <property type="molecule type" value="Genomic_DNA"/>
</dbReference>
<dbReference type="Proteomes" id="UP001379533">
    <property type="component" value="Chromosome"/>
</dbReference>
<sequence length="277" mass="31350">MTNLLWLYDLSDFWFCLIVVGATSFVGVAGLVPARILLKRYLYKTGHKNEVVSYFLAAIGVFYGITLGLIAIGSWEQFSDVQSNVSDEAAIAGSLYRDLSQFPEPARTRLHDELRQYIVATIEKSWPGMQRGENPREVTELLSRFTDHLGAFEPASAREQVLFAEVQRQLNRMTEMRRRRIEAIASNMPGAVWVMVYAGAFINIAICWLFMIDSFRLHALLVWKMSALIGLLLFVTLELDRPFRGDLSIGPDAFKLVHDDIMMAPDQVPRATARGDK</sequence>
<organism evidence="2 3">
    <name type="scientific">Pendulispora brunnea</name>
    <dbReference type="NCBI Taxonomy" id="2905690"/>
    <lineage>
        <taxon>Bacteria</taxon>
        <taxon>Pseudomonadati</taxon>
        <taxon>Myxococcota</taxon>
        <taxon>Myxococcia</taxon>
        <taxon>Myxococcales</taxon>
        <taxon>Sorangiineae</taxon>
        <taxon>Pendulisporaceae</taxon>
        <taxon>Pendulispora</taxon>
    </lineage>
</organism>
<keyword evidence="1" id="KW-0472">Membrane</keyword>
<keyword evidence="1" id="KW-0812">Transmembrane</keyword>
<dbReference type="RefSeq" id="WP_394846521.1">
    <property type="nucleotide sequence ID" value="NZ_CP089982.1"/>
</dbReference>
<evidence type="ECO:0000313" key="2">
    <source>
        <dbReference type="EMBL" id="WXA95910.1"/>
    </source>
</evidence>
<evidence type="ECO:0000256" key="1">
    <source>
        <dbReference type="SAM" id="Phobius"/>
    </source>
</evidence>
<name>A0ABZ2KB66_9BACT</name>
<feature type="transmembrane region" description="Helical" evidence="1">
    <location>
        <begin position="52"/>
        <end position="72"/>
    </location>
</feature>
<keyword evidence="1" id="KW-1133">Transmembrane helix</keyword>
<gene>
    <name evidence="2" type="ORF">LZC95_03535</name>
</gene>
<feature type="transmembrane region" description="Helical" evidence="1">
    <location>
        <begin position="12"/>
        <end position="32"/>
    </location>
</feature>
<protein>
    <submittedName>
        <fullName evidence="2">DUF4239 domain-containing protein</fullName>
    </submittedName>
</protein>
<feature type="transmembrane region" description="Helical" evidence="1">
    <location>
        <begin position="217"/>
        <end position="237"/>
    </location>
</feature>